<name>A0A0K0FYN6_STRVS</name>
<evidence type="ECO:0000256" key="2">
    <source>
        <dbReference type="SAM" id="SignalP"/>
    </source>
</evidence>
<feature type="compositionally biased region" description="Basic residues" evidence="1">
    <location>
        <begin position="531"/>
        <end position="543"/>
    </location>
</feature>
<protein>
    <submittedName>
        <fullName evidence="4">ERYTHROCYTE MEMBRANE PROTEIN PFEMP3</fullName>
    </submittedName>
</protein>
<reference evidence="4" key="2">
    <citation type="submission" date="2015-08" db="UniProtKB">
        <authorList>
            <consortium name="WormBaseParasite"/>
        </authorList>
    </citation>
    <scope>IDENTIFICATION</scope>
</reference>
<sequence length="590" mass="66753">MKIENAILVCIIFFSLKNSSCSTIYKREISNSESKFKISIPVKYFNKDNYNPENELSVNNLSSFFEDNIFLKGIITMVENVSKILVGKKEDFQNNSKISEVNEKKPQIQDTKTEVLNEPIHIKGLNKEDMIENYKRIFNKKKDEKNNEDKSVAKVSMSIDEAPETKEETVDKDSDLSYLVSKEHWEKLLFGPTGLFTEIMKQFKQIRKQELAKAHSSNTHSVSDSVNSQVGSQKDPFSKIVEAIFSAPKDKEFNEPLPELPLIGVCNRLNCGQIYNAIDSFRKSEMFSNIQTAFSLMGDEKGLDMLSEFMSNPQLISQFTSGGGETLAKILGFGGTTSSSTTNNKAIKEDGLGTDLSELIDANGNEIKLNKQDKTGPQEIAENIDYYSSVDKEDEKIEGSTSEIKKETVTKFKEEEKNVDYYEEVNLGNTSEEKKDIDISSTNESSSTTSFKLIKSSISNNKILPIKKEIVISELPEISANIDEYGETFEKVENVDISNKVTNNTLKTTTSVILTTRKLPLTTGKSITNRVKPKNNKHSRRSSPKPMPERRQNVTVKKTTKLQTTTVSTTTRRNFRKDSDYYSMYYDDKN</sequence>
<evidence type="ECO:0000313" key="3">
    <source>
        <dbReference type="Proteomes" id="UP000035680"/>
    </source>
</evidence>
<dbReference type="Proteomes" id="UP000035680">
    <property type="component" value="Unassembled WGS sequence"/>
</dbReference>
<feature type="signal peptide" evidence="2">
    <location>
        <begin position="1"/>
        <end position="21"/>
    </location>
</feature>
<evidence type="ECO:0000313" key="4">
    <source>
        <dbReference type="WBParaSite" id="SVE_1756300.1"/>
    </source>
</evidence>
<dbReference type="WBParaSite" id="SVE_1756300.1">
    <property type="protein sequence ID" value="SVE_1756300.1"/>
    <property type="gene ID" value="SVE_1756300"/>
</dbReference>
<evidence type="ECO:0000256" key="1">
    <source>
        <dbReference type="SAM" id="MobiDB-lite"/>
    </source>
</evidence>
<dbReference type="AlphaFoldDB" id="A0A0K0FYN6"/>
<keyword evidence="3" id="KW-1185">Reference proteome</keyword>
<keyword evidence="2" id="KW-0732">Signal</keyword>
<organism evidence="3 4">
    <name type="scientific">Strongyloides venezuelensis</name>
    <name type="common">Threadworm</name>
    <dbReference type="NCBI Taxonomy" id="75913"/>
    <lineage>
        <taxon>Eukaryota</taxon>
        <taxon>Metazoa</taxon>
        <taxon>Ecdysozoa</taxon>
        <taxon>Nematoda</taxon>
        <taxon>Chromadorea</taxon>
        <taxon>Rhabditida</taxon>
        <taxon>Tylenchina</taxon>
        <taxon>Panagrolaimomorpha</taxon>
        <taxon>Strongyloidoidea</taxon>
        <taxon>Strongyloididae</taxon>
        <taxon>Strongyloides</taxon>
    </lineage>
</organism>
<accession>A0A0K0FYN6</accession>
<feature type="region of interest" description="Disordered" evidence="1">
    <location>
        <begin position="525"/>
        <end position="565"/>
    </location>
</feature>
<reference evidence="3" key="1">
    <citation type="submission" date="2014-07" db="EMBL/GenBank/DDBJ databases">
        <authorList>
            <person name="Martin A.A"/>
            <person name="De Silva N."/>
        </authorList>
    </citation>
    <scope>NUCLEOTIDE SEQUENCE</scope>
</reference>
<proteinExistence type="predicted"/>
<feature type="compositionally biased region" description="Low complexity" evidence="1">
    <location>
        <begin position="554"/>
        <end position="565"/>
    </location>
</feature>
<feature type="chain" id="PRO_5005330338" evidence="2">
    <location>
        <begin position="22"/>
        <end position="590"/>
    </location>
</feature>